<organism evidence="1 2">
    <name type="scientific">Roseobacter litoralis (strain ATCC 49566 / DSM 6996 / JCM 21268 / NBRC 15278 / OCh 149)</name>
    <dbReference type="NCBI Taxonomy" id="391595"/>
    <lineage>
        <taxon>Bacteria</taxon>
        <taxon>Pseudomonadati</taxon>
        <taxon>Pseudomonadota</taxon>
        <taxon>Alphaproteobacteria</taxon>
        <taxon>Rhodobacterales</taxon>
        <taxon>Roseobacteraceae</taxon>
        <taxon>Roseobacter</taxon>
    </lineage>
</organism>
<dbReference type="RefSeq" id="WP_013963158.1">
    <property type="nucleotide sequence ID" value="NC_015730.1"/>
</dbReference>
<accession>F7ZL46</accession>
<keyword evidence="2" id="KW-1185">Reference proteome</keyword>
<dbReference type="EMBL" id="CP002623">
    <property type="protein sequence ID" value="AEI95252.1"/>
    <property type="molecule type" value="Genomic_DNA"/>
</dbReference>
<evidence type="ECO:0000313" key="1">
    <source>
        <dbReference type="EMBL" id="AEI95252.1"/>
    </source>
</evidence>
<evidence type="ECO:0000313" key="2">
    <source>
        <dbReference type="Proteomes" id="UP000001353"/>
    </source>
</evidence>
<sequence>MMNGTYTLSYAHIDVTETFTTAVDAGAAFKRAVPEHRPRVIFSDGKSAKLIATTHWVLDKPEKFVPKRADEDFKAGYLNLLG</sequence>
<protein>
    <submittedName>
        <fullName evidence="1">Uncharacterized protein</fullName>
    </submittedName>
</protein>
<gene>
    <name evidence="1" type="ordered locus">RLO149_c033080</name>
</gene>
<dbReference type="KEGG" id="rli:RLO149_c033080"/>
<dbReference type="Proteomes" id="UP000001353">
    <property type="component" value="Chromosome"/>
</dbReference>
<proteinExistence type="predicted"/>
<dbReference type="AlphaFoldDB" id="F7ZL46"/>
<reference evidence="1 2" key="1">
    <citation type="journal article" date="2011" name="BMC Genomics">
        <title>Comparative genome analysis and genome-guided physiological analysis of Roseobacter litoralis.</title>
        <authorList>
            <person name="Kalhoefer D."/>
            <person name="Thole S."/>
            <person name="Voget S."/>
            <person name="Lehmann R."/>
            <person name="Liesegang H."/>
            <person name="Wollher A."/>
            <person name="Daniel R."/>
            <person name="Simon M."/>
            <person name="Brinkhoff T."/>
        </authorList>
    </citation>
    <scope>NUCLEOTIDE SEQUENCE [LARGE SCALE GENOMIC DNA]</scope>
    <source>
        <strain evidence="2">ATCC 49566 / DSM 6996 / JCM 21268 / NBRC 15278 / OCh 149</strain>
    </source>
</reference>
<name>F7ZL46_ROSLO</name>
<dbReference type="HOGENOM" id="CLU_175593_0_0_5"/>